<gene>
    <name evidence="2" type="ORF">C493_12704</name>
</gene>
<proteinExistence type="predicted"/>
<feature type="compositionally biased region" description="Basic and acidic residues" evidence="1">
    <location>
        <begin position="109"/>
        <end position="125"/>
    </location>
</feature>
<reference evidence="2 3" key="1">
    <citation type="journal article" date="2014" name="PLoS Genet.">
        <title>Phylogenetically driven sequencing of extremely halophilic archaea reveals strategies for static and dynamic osmo-response.</title>
        <authorList>
            <person name="Becker E.A."/>
            <person name="Seitzer P.M."/>
            <person name="Tritt A."/>
            <person name="Larsen D."/>
            <person name="Krusor M."/>
            <person name="Yao A.I."/>
            <person name="Wu D."/>
            <person name="Madern D."/>
            <person name="Eisen J.A."/>
            <person name="Darling A.E."/>
            <person name="Facciotti M.T."/>
        </authorList>
    </citation>
    <scope>NUCLEOTIDE SEQUENCE [LARGE SCALE GENOMIC DNA]</scope>
    <source>
        <strain evidence="2 3">JCM 12255</strain>
    </source>
</reference>
<sequence>MFAVVVGEFDRLAFGQSKDRTGNGRRTVVGLPGPDFGEFDRTAGSRLGDEFVSSRNGSKGRLVPLFGEVDDLWRFGVVVVRQRTVVVVDVGIVVAVLVVRAAGEDRGSAGERAEIARAGDREEGSTSKVGARIYRGRRGHTRPLAPTDEGWIS</sequence>
<name>L9X1L0_9EURY</name>
<protein>
    <submittedName>
        <fullName evidence="2">Uncharacterized protein</fullName>
    </submittedName>
</protein>
<keyword evidence="3" id="KW-1185">Reference proteome</keyword>
<dbReference type="AlphaFoldDB" id="L9X1L0"/>
<feature type="region of interest" description="Disordered" evidence="1">
    <location>
        <begin position="109"/>
        <end position="153"/>
    </location>
</feature>
<organism evidence="2 3">
    <name type="scientific">Natronolimnohabitans innermongolicus JCM 12255</name>
    <dbReference type="NCBI Taxonomy" id="1227499"/>
    <lineage>
        <taxon>Archaea</taxon>
        <taxon>Methanobacteriati</taxon>
        <taxon>Methanobacteriota</taxon>
        <taxon>Stenosarchaea group</taxon>
        <taxon>Halobacteria</taxon>
        <taxon>Halobacteriales</taxon>
        <taxon>Natrialbaceae</taxon>
        <taxon>Natronolimnohabitans</taxon>
    </lineage>
</organism>
<evidence type="ECO:0000256" key="1">
    <source>
        <dbReference type="SAM" id="MobiDB-lite"/>
    </source>
</evidence>
<evidence type="ECO:0000313" key="2">
    <source>
        <dbReference type="EMBL" id="ELY54473.1"/>
    </source>
</evidence>
<evidence type="ECO:0000313" key="3">
    <source>
        <dbReference type="Proteomes" id="UP000011602"/>
    </source>
</evidence>
<dbReference type="EMBL" id="AOHZ01000058">
    <property type="protein sequence ID" value="ELY54473.1"/>
    <property type="molecule type" value="Genomic_DNA"/>
</dbReference>
<comment type="caution">
    <text evidence="2">The sequence shown here is derived from an EMBL/GenBank/DDBJ whole genome shotgun (WGS) entry which is preliminary data.</text>
</comment>
<accession>L9X1L0</accession>
<dbReference type="Proteomes" id="UP000011602">
    <property type="component" value="Unassembled WGS sequence"/>
</dbReference>